<reference evidence="2 3" key="1">
    <citation type="journal article" date="2014" name="Int. J. Syst. Evol. Microbiol.">
        <title>Nitrososphaera viennensis gen. nov., sp. nov., an aerobic and mesophilic, ammonia-oxidizing archaeon from soil and a member of the archaeal phylum Thaumarchaeota.</title>
        <authorList>
            <person name="Stieglmeier M."/>
            <person name="Klingl A."/>
            <person name="Alves R.J."/>
            <person name="Rittmann S.K."/>
            <person name="Melcher M."/>
            <person name="Leisch N."/>
            <person name="Schleper C."/>
        </authorList>
    </citation>
    <scope>NUCLEOTIDE SEQUENCE [LARGE SCALE GENOMIC DNA]</scope>
    <source>
        <strain evidence="2">EN76</strain>
    </source>
</reference>
<protein>
    <submittedName>
        <fullName evidence="2">Uncharacterized protein</fullName>
    </submittedName>
</protein>
<keyword evidence="3" id="KW-1185">Reference proteome</keyword>
<keyword evidence="1" id="KW-0812">Transmembrane</keyword>
<keyword evidence="1" id="KW-1133">Transmembrane helix</keyword>
<accession>A0A060HES0</accession>
<evidence type="ECO:0000313" key="3">
    <source>
        <dbReference type="Proteomes" id="UP000027093"/>
    </source>
</evidence>
<proteinExistence type="predicted"/>
<evidence type="ECO:0000256" key="1">
    <source>
        <dbReference type="SAM" id="Phobius"/>
    </source>
</evidence>
<feature type="transmembrane region" description="Helical" evidence="1">
    <location>
        <begin position="51"/>
        <end position="72"/>
    </location>
</feature>
<organism evidence="2 3">
    <name type="scientific">Nitrososphaera viennensis EN76</name>
    <dbReference type="NCBI Taxonomy" id="926571"/>
    <lineage>
        <taxon>Archaea</taxon>
        <taxon>Nitrososphaerota</taxon>
        <taxon>Nitrososphaeria</taxon>
        <taxon>Nitrososphaerales</taxon>
        <taxon>Nitrososphaeraceae</taxon>
        <taxon>Nitrososphaera</taxon>
    </lineage>
</organism>
<name>A0A060HES0_9ARCH</name>
<evidence type="ECO:0000313" key="2">
    <source>
        <dbReference type="EMBL" id="AIC15169.1"/>
    </source>
</evidence>
<keyword evidence="1" id="KW-0472">Membrane</keyword>
<dbReference type="KEGG" id="nvn:NVIE_009440"/>
<gene>
    <name evidence="2" type="ORF">NVIE_009440</name>
</gene>
<dbReference type="STRING" id="926571.NVIE_009440"/>
<feature type="transmembrane region" description="Helical" evidence="1">
    <location>
        <begin position="6"/>
        <end position="30"/>
    </location>
</feature>
<feature type="transmembrane region" description="Helical" evidence="1">
    <location>
        <begin position="92"/>
        <end position="116"/>
    </location>
</feature>
<sequence>MFVDGAITGLLSAPALAVWTMISLAASLFLSHRLTFVRGGSEQEQAKGQRIIVGGILGGVVMYLAPYLAAWLTGIDYRNPPANLPPQLVSMVGNLLTMIQYIGVAVIIGGITWGAIELTRNRHTSTGERRK</sequence>
<dbReference type="EMBL" id="CP007536">
    <property type="protein sequence ID" value="AIC15169.1"/>
    <property type="molecule type" value="Genomic_DNA"/>
</dbReference>
<dbReference type="Proteomes" id="UP000027093">
    <property type="component" value="Chromosome"/>
</dbReference>
<dbReference type="HOGENOM" id="CLU_1922867_0_0_2"/>
<dbReference type="AlphaFoldDB" id="A0A060HES0"/>